<accession>A0ABT8IWA5</accession>
<dbReference type="Gene3D" id="3.20.20.370">
    <property type="entry name" value="Glycoside hydrolase/deacetylase"/>
    <property type="match status" value="1"/>
</dbReference>
<reference evidence="2" key="1">
    <citation type="submission" date="2023-03" db="EMBL/GenBank/DDBJ databases">
        <title>MT1 and MT2 Draft Genomes of Novel Species.</title>
        <authorList>
            <person name="Venkateswaran K."/>
        </authorList>
    </citation>
    <scope>NUCLEOTIDE SEQUENCE</scope>
    <source>
        <strain evidence="2">F6_8S_P_1A</strain>
    </source>
</reference>
<evidence type="ECO:0000313" key="2">
    <source>
        <dbReference type="EMBL" id="MDN4597102.1"/>
    </source>
</evidence>
<dbReference type="Proteomes" id="UP001174210">
    <property type="component" value="Unassembled WGS sequence"/>
</dbReference>
<gene>
    <name evidence="2" type="ORF">P5G59_08110</name>
</gene>
<comment type="caution">
    <text evidence="2">The sequence shown here is derived from an EMBL/GenBank/DDBJ whole genome shotgun (WGS) entry which is preliminary data.</text>
</comment>
<name>A0ABT8IWA5_9MICO</name>
<evidence type="ECO:0000259" key="1">
    <source>
        <dbReference type="PROSITE" id="PS51677"/>
    </source>
</evidence>
<dbReference type="RefSeq" id="WP_301217754.1">
    <property type="nucleotide sequence ID" value="NZ_JAROCB010000002.1"/>
</dbReference>
<dbReference type="SUPFAM" id="SSF88713">
    <property type="entry name" value="Glycoside hydrolase/deacetylase"/>
    <property type="match status" value="1"/>
</dbReference>
<dbReference type="InterPro" id="IPR050248">
    <property type="entry name" value="Polysacc_deacetylase_ArnD"/>
</dbReference>
<dbReference type="InterPro" id="IPR011330">
    <property type="entry name" value="Glyco_hydro/deAcase_b/a-brl"/>
</dbReference>
<organism evidence="2 3">
    <name type="scientific">Leifsonia virtsii</name>
    <dbReference type="NCBI Taxonomy" id="3035915"/>
    <lineage>
        <taxon>Bacteria</taxon>
        <taxon>Bacillati</taxon>
        <taxon>Actinomycetota</taxon>
        <taxon>Actinomycetes</taxon>
        <taxon>Micrococcales</taxon>
        <taxon>Microbacteriaceae</taxon>
        <taxon>Leifsonia</taxon>
    </lineage>
</organism>
<keyword evidence="3" id="KW-1185">Reference proteome</keyword>
<dbReference type="PANTHER" id="PTHR10587:SF137">
    <property type="entry name" value="4-DEOXY-4-FORMAMIDO-L-ARABINOSE-PHOSPHOUNDECAPRENOL DEFORMYLASE ARND-RELATED"/>
    <property type="match status" value="1"/>
</dbReference>
<protein>
    <submittedName>
        <fullName evidence="2">Polysaccharide deacetylase family protein</fullName>
    </submittedName>
</protein>
<dbReference type="Pfam" id="PF01522">
    <property type="entry name" value="Polysacc_deac_1"/>
    <property type="match status" value="1"/>
</dbReference>
<evidence type="ECO:0000313" key="3">
    <source>
        <dbReference type="Proteomes" id="UP001174210"/>
    </source>
</evidence>
<sequence length="244" mass="26119">MTARDLARETVRRATAVAGSIVSVRTTADEFVLTYDDGPVAGTTDRLLDLLAAREASATFFVLLTRVRRDPGLARAVAESGSEVALHGVDHADATSLPPDEFRRRMHDGRRELEDAIGREVRWYRPPYGHLTLSAWRSVRDAGLTPVIWSTGVRDGAAALSDAERIASAASGVRRGAILLAHDNFASALDGVDDGPEPQVDRLALAEAVLDLYGAAGLRARSLSAALETGRPVKRGVFVRGARA</sequence>
<feature type="domain" description="NodB homology" evidence="1">
    <location>
        <begin position="29"/>
        <end position="221"/>
    </location>
</feature>
<dbReference type="PROSITE" id="PS51677">
    <property type="entry name" value="NODB"/>
    <property type="match status" value="1"/>
</dbReference>
<dbReference type="PANTHER" id="PTHR10587">
    <property type="entry name" value="GLYCOSYL TRANSFERASE-RELATED"/>
    <property type="match status" value="1"/>
</dbReference>
<proteinExistence type="predicted"/>
<dbReference type="InterPro" id="IPR002509">
    <property type="entry name" value="NODB_dom"/>
</dbReference>
<dbReference type="EMBL" id="JAROCB010000002">
    <property type="protein sequence ID" value="MDN4597102.1"/>
    <property type="molecule type" value="Genomic_DNA"/>
</dbReference>